<accession>A0A291TDW1</accession>
<evidence type="ECO:0000313" key="2">
    <source>
        <dbReference type="Proteomes" id="UP000223709"/>
    </source>
</evidence>
<evidence type="ECO:0008006" key="3">
    <source>
        <dbReference type="Google" id="ProtNLM"/>
    </source>
</evidence>
<organism evidence="1 2">
    <name type="scientific">Faecalibacterium prausnitzii</name>
    <dbReference type="NCBI Taxonomy" id="853"/>
    <lineage>
        <taxon>Bacteria</taxon>
        <taxon>Bacillati</taxon>
        <taxon>Bacillota</taxon>
        <taxon>Clostridia</taxon>
        <taxon>Eubacteriales</taxon>
        <taxon>Oscillospiraceae</taxon>
        <taxon>Faecalibacterium</taxon>
    </lineage>
</organism>
<proteinExistence type="predicted"/>
<dbReference type="AlphaFoldDB" id="A0A291TDW1"/>
<protein>
    <recommendedName>
        <fullName evidence="3">DUF2281 domain-containing protein</fullName>
    </recommendedName>
</protein>
<dbReference type="EMBL" id="CP023819">
    <property type="protein sequence ID" value="ATL91295.1"/>
    <property type="molecule type" value="Genomic_DNA"/>
</dbReference>
<gene>
    <name evidence="1" type="ORF">CRH10_05000</name>
</gene>
<evidence type="ECO:0000313" key="1">
    <source>
        <dbReference type="EMBL" id="ATL91295.1"/>
    </source>
</evidence>
<dbReference type="RefSeq" id="WP_098925223.1">
    <property type="nucleotide sequence ID" value="NZ_CP023819.1"/>
</dbReference>
<name>A0A291TDW1_9FIRM</name>
<dbReference type="Proteomes" id="UP000223709">
    <property type="component" value="Chromosome"/>
</dbReference>
<reference evidence="1 2" key="1">
    <citation type="submission" date="2017-10" db="EMBL/GenBank/DDBJ databases">
        <title>Complete Genome Sequence of Faecalibacterium prausnitzii isolated from the gut of healthy adult Indian.</title>
        <authorList>
            <person name="Bag S."/>
            <person name="Ghosh T.S."/>
            <person name="Das B."/>
        </authorList>
    </citation>
    <scope>NUCLEOTIDE SEQUENCE [LARGE SCALE GENOMIC DNA]</scope>
    <source>
        <strain evidence="1 2">Indica</strain>
    </source>
</reference>
<sequence>MSTRELAKSLIDQVPENKLLYIIAYLQGAAIPDESETPNADTLEAFEELDNDGGHTYIGPVENLIGSLLEDESA</sequence>